<gene>
    <name evidence="1" type="ORF">Scep_011406</name>
</gene>
<dbReference type="AlphaFoldDB" id="A0AAP0JDA4"/>
<evidence type="ECO:0000313" key="1">
    <source>
        <dbReference type="EMBL" id="KAK9131878.1"/>
    </source>
</evidence>
<dbReference type="EMBL" id="JBBNAG010000005">
    <property type="protein sequence ID" value="KAK9131878.1"/>
    <property type="molecule type" value="Genomic_DNA"/>
</dbReference>
<comment type="caution">
    <text evidence="1">The sequence shown here is derived from an EMBL/GenBank/DDBJ whole genome shotgun (WGS) entry which is preliminary data.</text>
</comment>
<sequence>MLKEINESSPEELEKRLKKALKVVGEIQQLDGLVQWSFPAGTTIASLVTTASMIAKNEATRESNSIDISIDANTNELSIIAENQNNTPLEVYSSITVEEDATRTNISILTVQDEIILT</sequence>
<evidence type="ECO:0000313" key="2">
    <source>
        <dbReference type="Proteomes" id="UP001419268"/>
    </source>
</evidence>
<dbReference type="Proteomes" id="UP001419268">
    <property type="component" value="Unassembled WGS sequence"/>
</dbReference>
<name>A0AAP0JDA4_9MAGN</name>
<accession>A0AAP0JDA4</accession>
<proteinExistence type="predicted"/>
<protein>
    <submittedName>
        <fullName evidence="1">Uncharacterized protein</fullName>
    </submittedName>
</protein>
<organism evidence="1 2">
    <name type="scientific">Stephania cephalantha</name>
    <dbReference type="NCBI Taxonomy" id="152367"/>
    <lineage>
        <taxon>Eukaryota</taxon>
        <taxon>Viridiplantae</taxon>
        <taxon>Streptophyta</taxon>
        <taxon>Embryophyta</taxon>
        <taxon>Tracheophyta</taxon>
        <taxon>Spermatophyta</taxon>
        <taxon>Magnoliopsida</taxon>
        <taxon>Ranunculales</taxon>
        <taxon>Menispermaceae</taxon>
        <taxon>Menispermoideae</taxon>
        <taxon>Cissampelideae</taxon>
        <taxon>Stephania</taxon>
    </lineage>
</organism>
<keyword evidence="2" id="KW-1185">Reference proteome</keyword>
<reference evidence="1 2" key="1">
    <citation type="submission" date="2024-01" db="EMBL/GenBank/DDBJ databases">
        <title>Genome assemblies of Stephania.</title>
        <authorList>
            <person name="Yang L."/>
        </authorList>
    </citation>
    <scope>NUCLEOTIDE SEQUENCE [LARGE SCALE GENOMIC DNA]</scope>
    <source>
        <strain evidence="1">JXDWG</strain>
        <tissue evidence="1">Leaf</tissue>
    </source>
</reference>